<keyword evidence="3" id="KW-1185">Reference proteome</keyword>
<dbReference type="Proteomes" id="UP000242712">
    <property type="component" value="Unassembled WGS sequence"/>
</dbReference>
<sequence>MTFYEFIYRFLEDDTPLGYIAHHVHTDSEFPIDETCAHSLFNYFNAKYVEHDLLEYAKRAISIYDDINCA</sequence>
<dbReference type="Gene3D" id="1.10.150.260">
    <property type="entry name" value="YozE SAM-like"/>
    <property type="match status" value="1"/>
</dbReference>
<dbReference type="RefSeq" id="WP_103370902.1">
    <property type="nucleotide sequence ID" value="NZ_CBCRVO010000001.1"/>
</dbReference>
<evidence type="ECO:0000313" key="2">
    <source>
        <dbReference type="EMBL" id="POA09528.1"/>
    </source>
</evidence>
<name>A0A2K4FDV1_9STAP</name>
<dbReference type="EMBL" id="PPPX01000001">
    <property type="protein sequence ID" value="POA09528.1"/>
    <property type="molecule type" value="Genomic_DNA"/>
</dbReference>
<dbReference type="InterPro" id="IPR036806">
    <property type="entry name" value="YozE_SAM-like_sf"/>
</dbReference>
<proteinExistence type="predicted"/>
<reference evidence="2 3" key="1">
    <citation type="submission" date="2017-08" db="EMBL/GenBank/DDBJ databases">
        <title>Draft genome sequences of 64 type strains of genus Staph aureus.</title>
        <authorList>
            <person name="Cole K."/>
            <person name="Golubchik T."/>
            <person name="Russell J."/>
            <person name="Foster D."/>
            <person name="Llewelyn M."/>
            <person name="Wilson D."/>
            <person name="Crook D."/>
            <person name="Paul J."/>
        </authorList>
    </citation>
    <scope>NUCLEOTIDE SEQUENCE [LARGE SCALE GENOMIC DNA]</scope>
    <source>
        <strain evidence="2 3">DSM 29875</strain>
    </source>
</reference>
<comment type="caution">
    <text evidence="2">The sequence shown here is derived from an EMBL/GenBank/DDBJ whole genome shotgun (WGS) entry which is preliminary data.</text>
</comment>
<gene>
    <name evidence="2" type="ORF">CD039_01900</name>
</gene>
<dbReference type="SUPFAM" id="SSF140652">
    <property type="entry name" value="YozE-like"/>
    <property type="match status" value="1"/>
</dbReference>
<organism evidence="2 3">
    <name type="scientific">Staphylococcus argensis</name>
    <dbReference type="NCBI Taxonomy" id="1607738"/>
    <lineage>
        <taxon>Bacteria</taxon>
        <taxon>Bacillati</taxon>
        <taxon>Bacillota</taxon>
        <taxon>Bacilli</taxon>
        <taxon>Bacillales</taxon>
        <taxon>Staphylococcaceae</taxon>
        <taxon>Staphylococcus</taxon>
    </lineage>
</organism>
<accession>A0A2K4FDV1</accession>
<dbReference type="OrthoDB" id="2395978at2"/>
<dbReference type="InterPro" id="IPR023089">
    <property type="entry name" value="YozE_SAM-like"/>
</dbReference>
<evidence type="ECO:0000313" key="3">
    <source>
        <dbReference type="Proteomes" id="UP000242712"/>
    </source>
</evidence>
<dbReference type="GeneID" id="98297089"/>
<dbReference type="AlphaFoldDB" id="A0A2K4FDV1"/>
<dbReference type="Pfam" id="PF06855">
    <property type="entry name" value="YozE_SAM_like"/>
    <property type="match status" value="1"/>
</dbReference>
<feature type="domain" description="YozE SAM-like" evidence="1">
    <location>
        <begin position="2"/>
        <end position="65"/>
    </location>
</feature>
<protein>
    <recommendedName>
        <fullName evidence="1">YozE SAM-like domain-containing protein</fullName>
    </recommendedName>
</protein>
<evidence type="ECO:0000259" key="1">
    <source>
        <dbReference type="Pfam" id="PF06855"/>
    </source>
</evidence>